<name>A0A2S4VPW5_9BASI</name>
<feature type="compositionally biased region" description="Acidic residues" evidence="2">
    <location>
        <begin position="356"/>
        <end position="367"/>
    </location>
</feature>
<proteinExistence type="predicted"/>
<feature type="region of interest" description="Disordered" evidence="2">
    <location>
        <begin position="229"/>
        <end position="253"/>
    </location>
</feature>
<feature type="compositionally biased region" description="Polar residues" evidence="2">
    <location>
        <begin position="43"/>
        <end position="77"/>
    </location>
</feature>
<reference evidence="4" key="1">
    <citation type="submission" date="2017-12" db="EMBL/GenBank/DDBJ databases">
        <title>Gene loss provides genomic basis for host adaptation in cereal stripe rust fungi.</title>
        <authorList>
            <person name="Xia C."/>
        </authorList>
    </citation>
    <scope>NUCLEOTIDE SEQUENCE [LARGE SCALE GENOMIC DNA]</scope>
    <source>
        <strain evidence="4">93-210</strain>
    </source>
</reference>
<gene>
    <name evidence="4" type="ORF">PSTT_05154</name>
</gene>
<dbReference type="Gene3D" id="2.30.30.40">
    <property type="entry name" value="SH3 Domains"/>
    <property type="match status" value="1"/>
</dbReference>
<evidence type="ECO:0000256" key="1">
    <source>
        <dbReference type="ARBA" id="ARBA00022443"/>
    </source>
</evidence>
<dbReference type="EMBL" id="PKSL01000037">
    <property type="protein sequence ID" value="POW11586.1"/>
    <property type="molecule type" value="Genomic_DNA"/>
</dbReference>
<dbReference type="AlphaFoldDB" id="A0A2S4VPW5"/>
<dbReference type="SUPFAM" id="SSF50044">
    <property type="entry name" value="SH3-domain"/>
    <property type="match status" value="1"/>
</dbReference>
<dbReference type="InterPro" id="IPR001452">
    <property type="entry name" value="SH3_domain"/>
</dbReference>
<dbReference type="VEuPathDB" id="FungiDB:PSTT_05154"/>
<feature type="compositionally biased region" description="Low complexity" evidence="2">
    <location>
        <begin position="98"/>
        <end position="107"/>
    </location>
</feature>
<dbReference type="Pfam" id="PF00018">
    <property type="entry name" value="SH3_1"/>
    <property type="match status" value="1"/>
</dbReference>
<evidence type="ECO:0000259" key="3">
    <source>
        <dbReference type="Pfam" id="PF00018"/>
    </source>
</evidence>
<sequence>MMSQKQTETDYIKDSLRLSQHAQGWTEQRVLCHPNMSHCTTAAETQTMSSTANSRSRPMSTSIIPSLSLDSRQSTSNTHKRISTPFLNNHSPSPKRPSSTSQAALASSQTRVALNLLHRLSTQNSSSLRLTNSSASPPSIIIRDFAFKITDPRHTGQRLPSANDDNDNDDDQEDEEEDLDLNHHRRTSSSNKPAYWNICASPTPGSTAESEYDRDEAEQSIEIDKLINKQRQDSSTSHAKNGALPAVGTGGGGGEQILRKLSSKYENLYVSLYDFVAEGESEMNLNKGEIVSVLEIICDGWVVAKKTKLVIDDDGRLFSPDHSDLLPIQVEDLSQFLVLSTPNNNITTTTTATTGIDDDDDDDDEEGDHNRPRITLID</sequence>
<feature type="region of interest" description="Disordered" evidence="2">
    <location>
        <begin position="347"/>
        <end position="378"/>
    </location>
</feature>
<feature type="compositionally biased region" description="Acidic residues" evidence="2">
    <location>
        <begin position="164"/>
        <end position="179"/>
    </location>
</feature>
<evidence type="ECO:0000313" key="5">
    <source>
        <dbReference type="Proteomes" id="UP000239156"/>
    </source>
</evidence>
<keyword evidence="1" id="KW-0728">SH3 domain</keyword>
<feature type="region of interest" description="Disordered" evidence="2">
    <location>
        <begin position="152"/>
        <end position="217"/>
    </location>
</feature>
<accession>A0A2S4VPW5</accession>
<feature type="domain" description="SH3" evidence="3">
    <location>
        <begin position="272"/>
        <end position="306"/>
    </location>
</feature>
<evidence type="ECO:0000256" key="2">
    <source>
        <dbReference type="SAM" id="MobiDB-lite"/>
    </source>
</evidence>
<feature type="region of interest" description="Disordered" evidence="2">
    <location>
        <begin position="43"/>
        <end position="107"/>
    </location>
</feature>
<keyword evidence="5" id="KW-1185">Reference proteome</keyword>
<comment type="caution">
    <text evidence="4">The sequence shown here is derived from an EMBL/GenBank/DDBJ whole genome shotgun (WGS) entry which is preliminary data.</text>
</comment>
<dbReference type="VEuPathDB" id="FungiDB:PSHT_07441"/>
<dbReference type="InterPro" id="IPR036028">
    <property type="entry name" value="SH3-like_dom_sf"/>
</dbReference>
<evidence type="ECO:0000313" key="4">
    <source>
        <dbReference type="EMBL" id="POW11586.1"/>
    </source>
</evidence>
<organism evidence="4 5">
    <name type="scientific">Puccinia striiformis</name>
    <dbReference type="NCBI Taxonomy" id="27350"/>
    <lineage>
        <taxon>Eukaryota</taxon>
        <taxon>Fungi</taxon>
        <taxon>Dikarya</taxon>
        <taxon>Basidiomycota</taxon>
        <taxon>Pucciniomycotina</taxon>
        <taxon>Pucciniomycetes</taxon>
        <taxon>Pucciniales</taxon>
        <taxon>Pucciniaceae</taxon>
        <taxon>Puccinia</taxon>
    </lineage>
</organism>
<dbReference type="Proteomes" id="UP000239156">
    <property type="component" value="Unassembled WGS sequence"/>
</dbReference>
<protein>
    <recommendedName>
        <fullName evidence="3">SH3 domain-containing protein</fullName>
    </recommendedName>
</protein>